<accession>A0A8J2UE80</accession>
<evidence type="ECO:0000313" key="2">
    <source>
        <dbReference type="EMBL" id="GGB05517.1"/>
    </source>
</evidence>
<evidence type="ECO:0000256" key="1">
    <source>
        <dbReference type="SAM" id="Phobius"/>
    </source>
</evidence>
<keyword evidence="1" id="KW-0472">Membrane</keyword>
<reference evidence="2" key="1">
    <citation type="journal article" date="2014" name="Int. J. Syst. Evol. Microbiol.">
        <title>Complete genome sequence of Corynebacterium casei LMG S-19264T (=DSM 44701T), isolated from a smear-ripened cheese.</title>
        <authorList>
            <consortium name="US DOE Joint Genome Institute (JGI-PGF)"/>
            <person name="Walter F."/>
            <person name="Albersmeier A."/>
            <person name="Kalinowski J."/>
            <person name="Ruckert C."/>
        </authorList>
    </citation>
    <scope>NUCLEOTIDE SEQUENCE</scope>
    <source>
        <strain evidence="2">CGMCC 1.15448</strain>
    </source>
</reference>
<protein>
    <submittedName>
        <fullName evidence="2">Uncharacterized protein</fullName>
    </submittedName>
</protein>
<reference evidence="2" key="2">
    <citation type="submission" date="2020-09" db="EMBL/GenBank/DDBJ databases">
        <authorList>
            <person name="Sun Q."/>
            <person name="Zhou Y."/>
        </authorList>
    </citation>
    <scope>NUCLEOTIDE SEQUENCE</scope>
    <source>
        <strain evidence="2">CGMCC 1.15448</strain>
    </source>
</reference>
<keyword evidence="1" id="KW-1133">Transmembrane helix</keyword>
<feature type="transmembrane region" description="Helical" evidence="1">
    <location>
        <begin position="5"/>
        <end position="25"/>
    </location>
</feature>
<dbReference type="RefSeq" id="WP_188933250.1">
    <property type="nucleotide sequence ID" value="NZ_BMJC01000003.1"/>
</dbReference>
<comment type="caution">
    <text evidence="2">The sequence shown here is derived from an EMBL/GenBank/DDBJ whole genome shotgun (WGS) entry which is preliminary data.</text>
</comment>
<name>A0A8J2UE80_9BACT</name>
<dbReference type="Gene3D" id="2.60.120.260">
    <property type="entry name" value="Galactose-binding domain-like"/>
    <property type="match status" value="1"/>
</dbReference>
<keyword evidence="1" id="KW-0812">Transmembrane</keyword>
<dbReference type="AlphaFoldDB" id="A0A8J2UE80"/>
<sequence>MKKTYLVIPATILSLVIIFLLYKYITRPEPDSCDTIFQQTAVQLTSSLQILKQTGEISVGEKKIQDLTEAAQIVALNLKTCCIMNMKHQISSEDFLKCQQIGDKYNQQVNDLANNVNIIEQAKRKGDSSSVNQTLTTVDLQLSNLQQTVTFIKDKIQPASFTPTLEGRINLINVKFGGHIFIAPDQDWAQTIDTNESAAVDKNPGEVVYGFKDGRKATFDMFCMLIPDQGDNVKEFELYYGNDSPTGRFDSIGHFTTQNARLFDTPYQQFKFSSVTAKYIKIKIISFWMYGYGWLHKFQLWGILK</sequence>
<keyword evidence="3" id="KW-1185">Reference proteome</keyword>
<gene>
    <name evidence="2" type="ORF">GCM10011511_31090</name>
</gene>
<proteinExistence type="predicted"/>
<dbReference type="EMBL" id="BMJC01000003">
    <property type="protein sequence ID" value="GGB05517.1"/>
    <property type="molecule type" value="Genomic_DNA"/>
</dbReference>
<dbReference type="Proteomes" id="UP000607559">
    <property type="component" value="Unassembled WGS sequence"/>
</dbReference>
<evidence type="ECO:0000313" key="3">
    <source>
        <dbReference type="Proteomes" id="UP000607559"/>
    </source>
</evidence>
<organism evidence="2 3">
    <name type="scientific">Puia dinghuensis</name>
    <dbReference type="NCBI Taxonomy" id="1792502"/>
    <lineage>
        <taxon>Bacteria</taxon>
        <taxon>Pseudomonadati</taxon>
        <taxon>Bacteroidota</taxon>
        <taxon>Chitinophagia</taxon>
        <taxon>Chitinophagales</taxon>
        <taxon>Chitinophagaceae</taxon>
        <taxon>Puia</taxon>
    </lineage>
</organism>